<dbReference type="InterPro" id="IPR051200">
    <property type="entry name" value="Host-pathogen_enzymatic-act"/>
</dbReference>
<dbReference type="Gene3D" id="2.130.10.10">
    <property type="entry name" value="YVTN repeat-like/Quinoprotein amine dehydrogenase"/>
    <property type="match status" value="2"/>
</dbReference>
<sequence>MRVYALVALSSLLWSAGYPRESPLLRLVADIPLPGPAVRFDYQSVDTVANRLYISHMNAGELIVFNLAKRRVEGTVGDLPKVTGVLAVPSLGKIYVSVPGEHHVAVIDARTLRVQARLGKIGFPDGIAYAPDEKKLYVSDEAGGGELVIDCASGRVLTTIPIGGEAGNTVYDPGAKRILVAVQTRNEVVEIDPYTDRVTARHKWAAAAHPHGMAVDVVHRLLFVANERDASLLMVDLRSMKVLSRHRVGGDPDVLAFDPGLNRLYVASESGVVSVLTERNGKLMHDGDMVVAHAHTIAVDPRTHLVYFPLSNVDGHPIMRIMRAHESLNN</sequence>
<dbReference type="PANTHER" id="PTHR47197:SF3">
    <property type="entry name" value="DIHYDRO-HEME D1 DEHYDROGENASE"/>
    <property type="match status" value="1"/>
</dbReference>
<dbReference type="InterPro" id="IPR015943">
    <property type="entry name" value="WD40/YVTN_repeat-like_dom_sf"/>
</dbReference>
<dbReference type="Proteomes" id="UP000319829">
    <property type="component" value="Unassembled WGS sequence"/>
</dbReference>
<reference evidence="3 4" key="1">
    <citation type="journal article" date="2019" name="Nat. Microbiol.">
        <title>Mediterranean grassland soil C-N compound turnover is dependent on rainfall and depth, and is mediated by genomically divergent microorganisms.</title>
        <authorList>
            <person name="Diamond S."/>
            <person name="Andeer P.F."/>
            <person name="Li Z."/>
            <person name="Crits-Christoph A."/>
            <person name="Burstein D."/>
            <person name="Anantharaman K."/>
            <person name="Lane K.R."/>
            <person name="Thomas B.C."/>
            <person name="Pan C."/>
            <person name="Northen T.R."/>
            <person name="Banfield J.F."/>
        </authorList>
    </citation>
    <scope>NUCLEOTIDE SEQUENCE [LARGE SCALE GENOMIC DNA]</scope>
    <source>
        <strain evidence="1">WS_4</strain>
        <strain evidence="2">WS_7</strain>
    </source>
</reference>
<name>A0A538TQH7_UNCEI</name>
<protein>
    <submittedName>
        <fullName evidence="2">YncE family protein</fullName>
    </submittedName>
</protein>
<dbReference type="EMBL" id="VBOU01000076">
    <property type="protein sequence ID" value="TMQ54144.1"/>
    <property type="molecule type" value="Genomic_DNA"/>
</dbReference>
<evidence type="ECO:0000313" key="4">
    <source>
        <dbReference type="Proteomes" id="UP000319829"/>
    </source>
</evidence>
<evidence type="ECO:0000313" key="3">
    <source>
        <dbReference type="Proteomes" id="UP000317366"/>
    </source>
</evidence>
<dbReference type="EMBL" id="VBOX01000013">
    <property type="protein sequence ID" value="TMQ65883.1"/>
    <property type="molecule type" value="Genomic_DNA"/>
</dbReference>
<evidence type="ECO:0000313" key="1">
    <source>
        <dbReference type="EMBL" id="TMQ54144.1"/>
    </source>
</evidence>
<dbReference type="PANTHER" id="PTHR47197">
    <property type="entry name" value="PROTEIN NIRF"/>
    <property type="match status" value="1"/>
</dbReference>
<gene>
    <name evidence="1" type="ORF">E6K74_07160</name>
    <name evidence="2" type="ORF">E6K77_01905</name>
</gene>
<comment type="caution">
    <text evidence="2">The sequence shown here is derived from an EMBL/GenBank/DDBJ whole genome shotgun (WGS) entry which is preliminary data.</text>
</comment>
<proteinExistence type="predicted"/>
<evidence type="ECO:0000313" key="2">
    <source>
        <dbReference type="EMBL" id="TMQ65883.1"/>
    </source>
</evidence>
<accession>A0A538TQH7</accession>
<dbReference type="AlphaFoldDB" id="A0A538TQH7"/>
<dbReference type="InterPro" id="IPR011048">
    <property type="entry name" value="Haem_d1_sf"/>
</dbReference>
<dbReference type="Proteomes" id="UP000317366">
    <property type="component" value="Unassembled WGS sequence"/>
</dbReference>
<dbReference type="SUPFAM" id="SSF51004">
    <property type="entry name" value="C-terminal (heme d1) domain of cytochrome cd1-nitrite reductase"/>
    <property type="match status" value="1"/>
</dbReference>
<organism evidence="2 3">
    <name type="scientific">Eiseniibacteriota bacterium</name>
    <dbReference type="NCBI Taxonomy" id="2212470"/>
    <lineage>
        <taxon>Bacteria</taxon>
        <taxon>Candidatus Eiseniibacteriota</taxon>
    </lineage>
</organism>